<comment type="caution">
    <text evidence="9">The sequence shown here is derived from an EMBL/GenBank/DDBJ whole genome shotgun (WGS) entry which is preliminary data.</text>
</comment>
<keyword evidence="4" id="KW-0479">Metal-binding</keyword>
<dbReference type="InterPro" id="IPR043519">
    <property type="entry name" value="NT_sf"/>
</dbReference>
<protein>
    <submittedName>
        <fullName evidence="9">Nucleotidyltransferase domain-containing protein</fullName>
    </submittedName>
</protein>
<evidence type="ECO:0000256" key="2">
    <source>
        <dbReference type="ARBA" id="ARBA00022679"/>
    </source>
</evidence>
<evidence type="ECO:0000256" key="5">
    <source>
        <dbReference type="ARBA" id="ARBA00022741"/>
    </source>
</evidence>
<evidence type="ECO:0000256" key="6">
    <source>
        <dbReference type="ARBA" id="ARBA00022840"/>
    </source>
</evidence>
<evidence type="ECO:0000259" key="8">
    <source>
        <dbReference type="Pfam" id="PF18765"/>
    </source>
</evidence>
<gene>
    <name evidence="9" type="ORF">VPK24_11225</name>
</gene>
<dbReference type="EMBL" id="JAZAQF010000069">
    <property type="protein sequence ID" value="MFG3818208.1"/>
    <property type="molecule type" value="Genomic_DNA"/>
</dbReference>
<reference evidence="10" key="1">
    <citation type="journal article" date="2024" name="Algal Res.">
        <title>Biochemical, toxicological and genomic investigation of a high-biomass producing Limnothrix strain isolated from Italian shallow drinking water reservoir.</title>
        <authorList>
            <person name="Simonazzi M."/>
            <person name="Shishido T.K."/>
            <person name="Delbaje E."/>
            <person name="Wahlsten M."/>
            <person name="Fewer D.P."/>
            <person name="Sivonen K."/>
            <person name="Pezzolesi L."/>
            <person name="Pistocchi R."/>
        </authorList>
    </citation>
    <scope>NUCLEOTIDE SEQUENCE [LARGE SCALE GENOMIC DNA]</scope>
    <source>
        <strain evidence="10">LRLZ20PSL1</strain>
    </source>
</reference>
<keyword evidence="5" id="KW-0547">Nucleotide-binding</keyword>
<dbReference type="Pfam" id="PF18765">
    <property type="entry name" value="Polbeta"/>
    <property type="match status" value="1"/>
</dbReference>
<dbReference type="InterPro" id="IPR052038">
    <property type="entry name" value="Type-VII_TA_antitoxin"/>
</dbReference>
<evidence type="ECO:0000313" key="9">
    <source>
        <dbReference type="EMBL" id="MFG3818208.1"/>
    </source>
</evidence>
<keyword evidence="7" id="KW-0460">Magnesium</keyword>
<sequence>MMETVSNLAKTQPSALPQIIPTETLKRLLKTFKEQKGEHFHLTALGYFGSYARGEACPDSDVDIVFQTDYPNLLATVALQLELTELLNRPVDILRYRPSLSPRLKARIDQEAVYV</sequence>
<keyword evidence="6" id="KW-0067">ATP-binding</keyword>
<evidence type="ECO:0000256" key="1">
    <source>
        <dbReference type="ARBA" id="ARBA00001946"/>
    </source>
</evidence>
<dbReference type="PANTHER" id="PTHR33571:SF14">
    <property type="entry name" value="PROTEIN ADENYLYLTRANSFERASE MJ0435-RELATED"/>
    <property type="match status" value="1"/>
</dbReference>
<dbReference type="SUPFAM" id="SSF81301">
    <property type="entry name" value="Nucleotidyltransferase"/>
    <property type="match status" value="1"/>
</dbReference>
<organism evidence="9 10">
    <name type="scientific">Limnothrix redekei LRLZ20PSL1</name>
    <dbReference type="NCBI Taxonomy" id="3112953"/>
    <lineage>
        <taxon>Bacteria</taxon>
        <taxon>Bacillati</taxon>
        <taxon>Cyanobacteriota</taxon>
        <taxon>Cyanophyceae</taxon>
        <taxon>Pseudanabaenales</taxon>
        <taxon>Pseudanabaenaceae</taxon>
        <taxon>Limnothrix</taxon>
    </lineage>
</organism>
<evidence type="ECO:0000313" key="10">
    <source>
        <dbReference type="Proteomes" id="UP001604335"/>
    </source>
</evidence>
<feature type="domain" description="Polymerase beta nucleotidyltransferase" evidence="8">
    <location>
        <begin position="41"/>
        <end position="112"/>
    </location>
</feature>
<evidence type="ECO:0000256" key="7">
    <source>
        <dbReference type="ARBA" id="ARBA00022842"/>
    </source>
</evidence>
<keyword evidence="3" id="KW-0548">Nucleotidyltransferase</keyword>
<dbReference type="RefSeq" id="WP_393013328.1">
    <property type="nucleotide sequence ID" value="NZ_JAZAQF010000069.1"/>
</dbReference>
<dbReference type="PANTHER" id="PTHR33571">
    <property type="entry name" value="SSL8005 PROTEIN"/>
    <property type="match status" value="1"/>
</dbReference>
<accession>A0ABW7CDY3</accession>
<keyword evidence="2" id="KW-0808">Transferase</keyword>
<evidence type="ECO:0000256" key="3">
    <source>
        <dbReference type="ARBA" id="ARBA00022695"/>
    </source>
</evidence>
<dbReference type="Gene3D" id="3.30.460.10">
    <property type="entry name" value="Beta Polymerase, domain 2"/>
    <property type="match status" value="1"/>
</dbReference>
<keyword evidence="10" id="KW-1185">Reference proteome</keyword>
<evidence type="ECO:0000256" key="4">
    <source>
        <dbReference type="ARBA" id="ARBA00022723"/>
    </source>
</evidence>
<dbReference type="Proteomes" id="UP001604335">
    <property type="component" value="Unassembled WGS sequence"/>
</dbReference>
<dbReference type="InterPro" id="IPR041633">
    <property type="entry name" value="Polbeta"/>
</dbReference>
<proteinExistence type="predicted"/>
<dbReference type="CDD" id="cd05403">
    <property type="entry name" value="NT_KNTase_like"/>
    <property type="match status" value="1"/>
</dbReference>
<comment type="cofactor">
    <cofactor evidence="1">
        <name>Mg(2+)</name>
        <dbReference type="ChEBI" id="CHEBI:18420"/>
    </cofactor>
</comment>
<name>A0ABW7CDY3_9CYAN</name>